<dbReference type="GO" id="GO:0005576">
    <property type="term" value="C:extracellular region"/>
    <property type="evidence" value="ECO:0007669"/>
    <property type="project" value="UniProtKB-SubCell"/>
</dbReference>
<dbReference type="InterPro" id="IPR001938">
    <property type="entry name" value="Thaumatin"/>
</dbReference>
<feature type="region of interest" description="Disordered" evidence="5">
    <location>
        <begin position="386"/>
        <end position="410"/>
    </location>
</feature>
<name>A0A7N2M7N9_QUELO</name>
<proteinExistence type="inferred from homology"/>
<dbReference type="EnsemblPlants" id="QL07p041830:mrna">
    <property type="protein sequence ID" value="QL07p041830:mrna"/>
    <property type="gene ID" value="QL07p041830"/>
</dbReference>
<protein>
    <recommendedName>
        <fullName evidence="8">Thaumatin-like protein 1b</fullName>
    </recommendedName>
</protein>
<dbReference type="PROSITE" id="PS51367">
    <property type="entry name" value="THAUMATIN_2"/>
    <property type="match status" value="3"/>
</dbReference>
<evidence type="ECO:0000313" key="6">
    <source>
        <dbReference type="EnsemblPlants" id="QL07p041830:mrna"/>
    </source>
</evidence>
<dbReference type="EMBL" id="LRBV02000007">
    <property type="status" value="NOT_ANNOTATED_CDS"/>
    <property type="molecule type" value="Genomic_DNA"/>
</dbReference>
<dbReference type="CDD" id="cd09218">
    <property type="entry name" value="TLP-PA"/>
    <property type="match status" value="2"/>
</dbReference>
<dbReference type="PANTHER" id="PTHR31048">
    <property type="entry name" value="OS03G0233200 PROTEIN"/>
    <property type="match status" value="1"/>
</dbReference>
<dbReference type="SUPFAM" id="SSF49870">
    <property type="entry name" value="Osmotin, thaumatin-like protein"/>
    <property type="match status" value="3"/>
</dbReference>
<dbReference type="SMART" id="SM00205">
    <property type="entry name" value="THN"/>
    <property type="match status" value="2"/>
</dbReference>
<dbReference type="Gramene" id="QL07p041830:mrna">
    <property type="protein sequence ID" value="QL07p041830:mrna"/>
    <property type="gene ID" value="QL07p041830"/>
</dbReference>
<accession>A0A7N2M7N9</accession>
<keyword evidence="4" id="KW-1015">Disulfide bond</keyword>
<dbReference type="PRINTS" id="PR00347">
    <property type="entry name" value="THAUMATIN"/>
</dbReference>
<evidence type="ECO:0000256" key="5">
    <source>
        <dbReference type="SAM" id="MobiDB-lite"/>
    </source>
</evidence>
<evidence type="ECO:0008006" key="8">
    <source>
        <dbReference type="Google" id="ProtNLM"/>
    </source>
</evidence>
<comment type="subcellular location">
    <subcellularLocation>
        <location evidence="1">Secreted</location>
    </subcellularLocation>
</comment>
<dbReference type="InParanoid" id="A0A7N2M7N9"/>
<dbReference type="OMA" id="EYGETWK"/>
<dbReference type="AlphaFoldDB" id="A0A7N2M7N9"/>
<reference evidence="6 7" key="1">
    <citation type="journal article" date="2016" name="G3 (Bethesda)">
        <title>First Draft Assembly and Annotation of the Genome of a California Endemic Oak Quercus lobata Nee (Fagaceae).</title>
        <authorList>
            <person name="Sork V.L."/>
            <person name="Fitz-Gibbon S.T."/>
            <person name="Puiu D."/>
            <person name="Crepeau M."/>
            <person name="Gugger P.F."/>
            <person name="Sherman R."/>
            <person name="Stevens K."/>
            <person name="Langley C.H."/>
            <person name="Pellegrini M."/>
            <person name="Salzberg S.L."/>
        </authorList>
    </citation>
    <scope>NUCLEOTIDE SEQUENCE [LARGE SCALE GENOMIC DNA]</scope>
    <source>
        <strain evidence="6 7">cv. SW786</strain>
    </source>
</reference>
<feature type="region of interest" description="Disordered" evidence="5">
    <location>
        <begin position="234"/>
        <end position="260"/>
    </location>
</feature>
<sequence>MPDQWKVFIWGRTKCSLNASNYFSCETGDCGGNKICQWPVPNSLVTMLNFTINQPVQTNPLVVSYELNLNHGHNVLVRIQPIGESLVGGSGPCSVVDCAQDFSNVCPPNLVAKGKDGRYVGCLGACDALKDPKHCCFGNFANPQTCQPNEYSSLQESTWSSPHLSWRQLVMVRSSPCRQGSLKRNSFGGGASYAKASPSFPVAHGCCSNSGLPLKVPVPQRRRSRGTWMAPVMEKKKKRRHLGGSSDRREEEAGMPNPCTSSDCNRASIILAALEKERMAILSLEKTQGFWRGYGLFSPILALTISPPKAQSHWRQLVMVRSSPCRQGSLKRNSFGGGASYAKASPSFPVAHGCCSNSGLPLKVPVPQRRRSRGTWMAPVMEKKKKLRHLDGSSDGRKEEAGMPNPCHLKSRRNPRLLERVWSFLPHPGLDHITPRRLSHTGAHSAKITFTNNCPKTIWPGTLTSDQKPQLSNTGFELLSKASLTLDVQAPWKGRFWARTQCSTNSTNFTCETADCGTGRVACNGTGAIPPASLVEINIADNRGMDYYDVSLVDGFNLPVSVATRGGTGDCKNSSCPADVNAVCPGELQVTGSDGSVLACKSACTAFNQPQYCCTGAFSTPLTCPTTKYSVNLNHGHNVEVRIEPIGGTLVNGSGPCPIVECVQDISNVYQSNLLATNKSWVAGKTTAETMVAVDGEAADNRGSFGAHSARITFTNNCPYTVWPGTLTSDQKPQLSTTGFELASTASSAIDVQAPWKGRFWARTLCSTDSSGKFSCATAECSSGQVSCNGNGAVPPASLVEINIAADGGMDFYDVSLVDGFNLPVSVATQGGTGECKASSCPANVNAACPAELQVKGSDGSVIACKSACTAFNQPQYCCTGANNTPQTCPPTDYSRIFENQCPQAYSYAYDDQNSTFTCSGAPNYVITFCP</sequence>
<dbReference type="FunFam" id="2.60.110.10:FF:000002">
    <property type="entry name" value="Thaumatin-like protein 1a"/>
    <property type="match status" value="2"/>
</dbReference>
<organism evidence="6 7">
    <name type="scientific">Quercus lobata</name>
    <name type="common">Valley oak</name>
    <dbReference type="NCBI Taxonomy" id="97700"/>
    <lineage>
        <taxon>Eukaryota</taxon>
        <taxon>Viridiplantae</taxon>
        <taxon>Streptophyta</taxon>
        <taxon>Embryophyta</taxon>
        <taxon>Tracheophyta</taxon>
        <taxon>Spermatophyta</taxon>
        <taxon>Magnoliopsida</taxon>
        <taxon>eudicotyledons</taxon>
        <taxon>Gunneridae</taxon>
        <taxon>Pentapetalae</taxon>
        <taxon>rosids</taxon>
        <taxon>fabids</taxon>
        <taxon>Fagales</taxon>
        <taxon>Fagaceae</taxon>
        <taxon>Quercus</taxon>
    </lineage>
</organism>
<reference evidence="6" key="2">
    <citation type="submission" date="2021-01" db="UniProtKB">
        <authorList>
            <consortium name="EnsemblPlants"/>
        </authorList>
    </citation>
    <scope>IDENTIFICATION</scope>
</reference>
<keyword evidence="3" id="KW-0964">Secreted</keyword>
<evidence type="ECO:0000256" key="2">
    <source>
        <dbReference type="ARBA" id="ARBA00010607"/>
    </source>
</evidence>
<evidence type="ECO:0000256" key="1">
    <source>
        <dbReference type="ARBA" id="ARBA00004613"/>
    </source>
</evidence>
<dbReference type="Proteomes" id="UP000594261">
    <property type="component" value="Chromosome 7"/>
</dbReference>
<dbReference type="InterPro" id="IPR037176">
    <property type="entry name" value="Osmotin/thaumatin-like_sf"/>
</dbReference>
<dbReference type="Pfam" id="PF00314">
    <property type="entry name" value="Thaumatin"/>
    <property type="match status" value="3"/>
</dbReference>
<evidence type="ECO:0000256" key="4">
    <source>
        <dbReference type="ARBA" id="ARBA00023157"/>
    </source>
</evidence>
<keyword evidence="7" id="KW-1185">Reference proteome</keyword>
<feature type="compositionally biased region" description="Basic and acidic residues" evidence="5">
    <location>
        <begin position="389"/>
        <end position="401"/>
    </location>
</feature>
<dbReference type="Gene3D" id="2.60.110.10">
    <property type="entry name" value="Thaumatin"/>
    <property type="match status" value="3"/>
</dbReference>
<comment type="similarity">
    <text evidence="2">Belongs to the thaumatin family.</text>
</comment>
<evidence type="ECO:0000256" key="3">
    <source>
        <dbReference type="ARBA" id="ARBA00022525"/>
    </source>
</evidence>
<evidence type="ECO:0000313" key="7">
    <source>
        <dbReference type="Proteomes" id="UP000594261"/>
    </source>
</evidence>